<evidence type="ECO:0000256" key="12">
    <source>
        <dbReference type="ARBA" id="ARBA00023160"/>
    </source>
</evidence>
<evidence type="ECO:0000313" key="14">
    <source>
        <dbReference type="EMBL" id="KIJ40896.1"/>
    </source>
</evidence>
<dbReference type="SUPFAM" id="SSF55856">
    <property type="entry name" value="Cytochrome b5-like heme/steroid binding domain"/>
    <property type="match status" value="1"/>
</dbReference>
<keyword evidence="15" id="KW-1185">Reference proteome</keyword>
<dbReference type="Pfam" id="PF00487">
    <property type="entry name" value="FA_desaturase"/>
    <property type="match status" value="1"/>
</dbReference>
<reference evidence="14 15" key="1">
    <citation type="submission" date="2014-06" db="EMBL/GenBank/DDBJ databases">
        <title>Evolutionary Origins and Diversification of the Mycorrhizal Mutualists.</title>
        <authorList>
            <consortium name="DOE Joint Genome Institute"/>
            <consortium name="Mycorrhizal Genomics Consortium"/>
            <person name="Kohler A."/>
            <person name="Kuo A."/>
            <person name="Nagy L.G."/>
            <person name="Floudas D."/>
            <person name="Copeland A."/>
            <person name="Barry K.W."/>
            <person name="Cichocki N."/>
            <person name="Veneault-Fourrey C."/>
            <person name="LaButti K."/>
            <person name="Lindquist E.A."/>
            <person name="Lipzen A."/>
            <person name="Lundell T."/>
            <person name="Morin E."/>
            <person name="Murat C."/>
            <person name="Riley R."/>
            <person name="Ohm R."/>
            <person name="Sun H."/>
            <person name="Tunlid A."/>
            <person name="Henrissat B."/>
            <person name="Grigoriev I.V."/>
            <person name="Hibbett D.S."/>
            <person name="Martin F."/>
        </authorList>
    </citation>
    <scope>NUCLEOTIDE SEQUENCE [LARGE SCALE GENOMIC DNA]</scope>
    <source>
        <strain evidence="14 15">SS14</strain>
    </source>
</reference>
<keyword evidence="3" id="KW-0444">Lipid biosynthesis</keyword>
<protein>
    <recommendedName>
        <fullName evidence="13">Cytochrome b5 heme-binding domain-containing protein</fullName>
    </recommendedName>
</protein>
<dbReference type="EMBL" id="KN837140">
    <property type="protein sequence ID" value="KIJ40896.1"/>
    <property type="molecule type" value="Genomic_DNA"/>
</dbReference>
<comment type="subcellular location">
    <subcellularLocation>
        <location evidence="1">Membrane</location>
        <topology evidence="1">Multi-pass membrane protein</topology>
    </subcellularLocation>
</comment>
<dbReference type="InterPro" id="IPR001199">
    <property type="entry name" value="Cyt_B5-like_heme/steroid-bd"/>
</dbReference>
<keyword evidence="8" id="KW-0560">Oxidoreductase</keyword>
<dbReference type="GO" id="GO:0005789">
    <property type="term" value="C:endoplasmic reticulum membrane"/>
    <property type="evidence" value="ECO:0007669"/>
    <property type="project" value="TreeGrafter"/>
</dbReference>
<evidence type="ECO:0000256" key="11">
    <source>
        <dbReference type="ARBA" id="ARBA00023136"/>
    </source>
</evidence>
<evidence type="ECO:0000256" key="5">
    <source>
        <dbReference type="ARBA" id="ARBA00022723"/>
    </source>
</evidence>
<dbReference type="InterPro" id="IPR015876">
    <property type="entry name" value="Acyl-CoA_DS"/>
</dbReference>
<dbReference type="PANTHER" id="PTHR11351">
    <property type="entry name" value="ACYL-COA DESATURASE"/>
    <property type="match status" value="1"/>
</dbReference>
<evidence type="ECO:0000256" key="2">
    <source>
        <dbReference type="ARBA" id="ARBA00009295"/>
    </source>
</evidence>
<dbReference type="GO" id="GO:0005506">
    <property type="term" value="F:iron ion binding"/>
    <property type="evidence" value="ECO:0007669"/>
    <property type="project" value="TreeGrafter"/>
</dbReference>
<dbReference type="OrthoDB" id="10260134at2759"/>
<dbReference type="Gene3D" id="3.10.120.10">
    <property type="entry name" value="Cytochrome b5-like heme/steroid binding domain"/>
    <property type="match status" value="1"/>
</dbReference>
<dbReference type="GO" id="GO:0004768">
    <property type="term" value="F:stearoyl-CoA 9-desaturase activity"/>
    <property type="evidence" value="ECO:0007669"/>
    <property type="project" value="TreeGrafter"/>
</dbReference>
<dbReference type="PANTHER" id="PTHR11351:SF31">
    <property type="entry name" value="DESATURASE 1, ISOFORM A-RELATED"/>
    <property type="match status" value="1"/>
</dbReference>
<dbReference type="PRINTS" id="PR00075">
    <property type="entry name" value="FACDDSATRASE"/>
</dbReference>
<comment type="similarity">
    <text evidence="2">Belongs to the fatty acid desaturase type 1 family.</text>
</comment>
<dbReference type="PROSITE" id="PS50255">
    <property type="entry name" value="CYTOCHROME_B5_2"/>
    <property type="match status" value="1"/>
</dbReference>
<dbReference type="HOGENOM" id="CLU_027359_3_2_1"/>
<dbReference type="InterPro" id="IPR001522">
    <property type="entry name" value="FADS-1_CS"/>
</dbReference>
<dbReference type="SMART" id="SM01117">
    <property type="entry name" value="Cyt-b5"/>
    <property type="match status" value="1"/>
</dbReference>
<organism evidence="14 15">
    <name type="scientific">Sphaerobolus stellatus (strain SS14)</name>
    <dbReference type="NCBI Taxonomy" id="990650"/>
    <lineage>
        <taxon>Eukaryota</taxon>
        <taxon>Fungi</taxon>
        <taxon>Dikarya</taxon>
        <taxon>Basidiomycota</taxon>
        <taxon>Agaricomycotina</taxon>
        <taxon>Agaricomycetes</taxon>
        <taxon>Phallomycetidae</taxon>
        <taxon>Geastrales</taxon>
        <taxon>Sphaerobolaceae</taxon>
        <taxon>Sphaerobolus</taxon>
    </lineage>
</organism>
<evidence type="ECO:0000256" key="9">
    <source>
        <dbReference type="ARBA" id="ARBA00023004"/>
    </source>
</evidence>
<dbReference type="Pfam" id="PF00173">
    <property type="entry name" value="Cyt-b5"/>
    <property type="match status" value="1"/>
</dbReference>
<name>A0A0C9VSA3_SPHS4</name>
<keyword evidence="11" id="KW-0472">Membrane</keyword>
<evidence type="ECO:0000256" key="4">
    <source>
        <dbReference type="ARBA" id="ARBA00022692"/>
    </source>
</evidence>
<dbReference type="PROSITE" id="PS00476">
    <property type="entry name" value="FATTY_ACID_DESATUR_1"/>
    <property type="match status" value="1"/>
</dbReference>
<feature type="domain" description="Cytochrome b5 heme-binding" evidence="13">
    <location>
        <begin position="274"/>
        <end position="333"/>
    </location>
</feature>
<keyword evidence="12" id="KW-0275">Fatty acid biosynthesis</keyword>
<gene>
    <name evidence="14" type="ORF">M422DRAFT_32010</name>
</gene>
<evidence type="ECO:0000256" key="3">
    <source>
        <dbReference type="ARBA" id="ARBA00022516"/>
    </source>
</evidence>
<keyword evidence="9" id="KW-0408">Iron</keyword>
<sequence>MIGITAGYHRLWSHRSYTCALPLQLFLLLAGASAVQGSCYWWARSHRSHHRYTDTDLDPYNSKRGLLWTHLGWIVVKTDLHTGHADISDLRNDPLVQWQHRWYFSLQAVFGHVLPIIIPGLFWGDWKGGLCLSGALRLTLAHHCTFAVNSLAHYLGEASYDDRLTPRDHLITAVVTLGEGYHNFHHEFPMDYRNAFYWYQYDPTKWFIALCYFLGLTKDLRVFPTNEIKKGALTMKLKELKAVQDSLQWSKPLEDLSIVSWESFQEQAKSRNLIVIAGFIHDVSLFWTNHPGGEKFLQSSVGKDATAAFFGGIYSHSSAAHNLLSMMRVGILQGGAEQHTPEYSIAPGERLYVADASRN</sequence>
<keyword evidence="6" id="KW-0276">Fatty acid metabolism</keyword>
<accession>A0A0C9VSA3</accession>
<dbReference type="InterPro" id="IPR036400">
    <property type="entry name" value="Cyt_B5-like_heme/steroid_sf"/>
</dbReference>
<evidence type="ECO:0000256" key="1">
    <source>
        <dbReference type="ARBA" id="ARBA00004141"/>
    </source>
</evidence>
<evidence type="ECO:0000256" key="8">
    <source>
        <dbReference type="ARBA" id="ARBA00023002"/>
    </source>
</evidence>
<keyword evidence="10" id="KW-0443">Lipid metabolism</keyword>
<evidence type="ECO:0000256" key="6">
    <source>
        <dbReference type="ARBA" id="ARBA00022832"/>
    </source>
</evidence>
<evidence type="ECO:0000313" key="15">
    <source>
        <dbReference type="Proteomes" id="UP000054279"/>
    </source>
</evidence>
<dbReference type="AlphaFoldDB" id="A0A0C9VSA3"/>
<proteinExistence type="inferred from homology"/>
<keyword evidence="5" id="KW-0479">Metal-binding</keyword>
<dbReference type="GO" id="GO:0006636">
    <property type="term" value="P:unsaturated fatty acid biosynthetic process"/>
    <property type="evidence" value="ECO:0007669"/>
    <property type="project" value="TreeGrafter"/>
</dbReference>
<evidence type="ECO:0000256" key="7">
    <source>
        <dbReference type="ARBA" id="ARBA00022989"/>
    </source>
</evidence>
<dbReference type="CDD" id="cd03505">
    <property type="entry name" value="Delta9-FADS-like"/>
    <property type="match status" value="1"/>
</dbReference>
<evidence type="ECO:0000259" key="13">
    <source>
        <dbReference type="PROSITE" id="PS50255"/>
    </source>
</evidence>
<dbReference type="Proteomes" id="UP000054279">
    <property type="component" value="Unassembled WGS sequence"/>
</dbReference>
<evidence type="ECO:0000256" key="10">
    <source>
        <dbReference type="ARBA" id="ARBA00023098"/>
    </source>
</evidence>
<dbReference type="InterPro" id="IPR005804">
    <property type="entry name" value="FA_desaturase_dom"/>
</dbReference>
<keyword evidence="4" id="KW-0812">Transmembrane</keyword>
<keyword evidence="7" id="KW-1133">Transmembrane helix</keyword>